<dbReference type="Gene3D" id="1.10.260.40">
    <property type="entry name" value="lambda repressor-like DNA-binding domains"/>
    <property type="match status" value="1"/>
</dbReference>
<proteinExistence type="predicted"/>
<accession>A0A941EBL6</accession>
<evidence type="ECO:0000256" key="1">
    <source>
        <dbReference type="ARBA" id="ARBA00023125"/>
    </source>
</evidence>
<dbReference type="InterPro" id="IPR050807">
    <property type="entry name" value="TransReg_Diox_bact_type"/>
</dbReference>
<dbReference type="GO" id="GO:0005829">
    <property type="term" value="C:cytosol"/>
    <property type="evidence" value="ECO:0007669"/>
    <property type="project" value="TreeGrafter"/>
</dbReference>
<dbReference type="InterPro" id="IPR001387">
    <property type="entry name" value="Cro/C1-type_HTH"/>
</dbReference>
<dbReference type="PROSITE" id="PS50943">
    <property type="entry name" value="HTH_CROC1"/>
    <property type="match status" value="1"/>
</dbReference>
<dbReference type="PANTHER" id="PTHR46797:SF1">
    <property type="entry name" value="METHYLPHOSPHONATE SYNTHASE"/>
    <property type="match status" value="1"/>
</dbReference>
<dbReference type="GO" id="GO:0003700">
    <property type="term" value="F:DNA-binding transcription factor activity"/>
    <property type="evidence" value="ECO:0007669"/>
    <property type="project" value="TreeGrafter"/>
</dbReference>
<evidence type="ECO:0000259" key="3">
    <source>
        <dbReference type="PROSITE" id="PS50943"/>
    </source>
</evidence>
<evidence type="ECO:0000313" key="5">
    <source>
        <dbReference type="Proteomes" id="UP000676325"/>
    </source>
</evidence>
<protein>
    <submittedName>
        <fullName evidence="4">Helix-turn-helix transcriptional regulator</fullName>
    </submittedName>
</protein>
<dbReference type="Pfam" id="PF01381">
    <property type="entry name" value="HTH_3"/>
    <property type="match status" value="1"/>
</dbReference>
<dbReference type="InterPro" id="IPR010982">
    <property type="entry name" value="Lambda_DNA-bd_dom_sf"/>
</dbReference>
<dbReference type="PANTHER" id="PTHR46797">
    <property type="entry name" value="HTH-TYPE TRANSCRIPTIONAL REGULATOR"/>
    <property type="match status" value="1"/>
</dbReference>
<dbReference type="GO" id="GO:0003677">
    <property type="term" value="F:DNA binding"/>
    <property type="evidence" value="ECO:0007669"/>
    <property type="project" value="UniProtKB-KW"/>
</dbReference>
<dbReference type="SMART" id="SM00530">
    <property type="entry name" value="HTH_XRE"/>
    <property type="match status" value="1"/>
</dbReference>
<dbReference type="AlphaFoldDB" id="A0A941EBL6"/>
<keyword evidence="1" id="KW-0238">DNA-binding</keyword>
<comment type="caution">
    <text evidence="4">The sequence shown here is derived from an EMBL/GenBank/DDBJ whole genome shotgun (WGS) entry which is preliminary data.</text>
</comment>
<dbReference type="CDD" id="cd00093">
    <property type="entry name" value="HTH_XRE"/>
    <property type="match status" value="1"/>
</dbReference>
<reference evidence="4" key="1">
    <citation type="submission" date="2021-04" db="EMBL/GenBank/DDBJ databases">
        <title>Genome based classification of Actinospica acidithermotolerans sp. nov., an actinobacterium isolated from an Indonesian hot spring.</title>
        <authorList>
            <person name="Kusuma A.B."/>
            <person name="Putra K.E."/>
            <person name="Nafisah S."/>
            <person name="Loh J."/>
            <person name="Nouioui I."/>
            <person name="Goodfellow M."/>
        </authorList>
    </citation>
    <scope>NUCLEOTIDE SEQUENCE</scope>
    <source>
        <strain evidence="4">MGRD01-02</strain>
    </source>
</reference>
<organism evidence="4 5">
    <name type="scientific">Actinospica acidithermotolerans</name>
    <dbReference type="NCBI Taxonomy" id="2828514"/>
    <lineage>
        <taxon>Bacteria</taxon>
        <taxon>Bacillati</taxon>
        <taxon>Actinomycetota</taxon>
        <taxon>Actinomycetes</taxon>
        <taxon>Catenulisporales</taxon>
        <taxon>Actinospicaceae</taxon>
        <taxon>Actinospica</taxon>
    </lineage>
</organism>
<keyword evidence="5" id="KW-1185">Reference proteome</keyword>
<dbReference type="Proteomes" id="UP000676325">
    <property type="component" value="Unassembled WGS sequence"/>
</dbReference>
<feature type="region of interest" description="Disordered" evidence="2">
    <location>
        <begin position="113"/>
        <end position="132"/>
    </location>
</feature>
<dbReference type="EMBL" id="JAGSOH010000035">
    <property type="protein sequence ID" value="MBR7827463.1"/>
    <property type="molecule type" value="Genomic_DNA"/>
</dbReference>
<feature type="domain" description="HTH cro/C1-type" evidence="3">
    <location>
        <begin position="12"/>
        <end position="66"/>
    </location>
</feature>
<evidence type="ECO:0000256" key="2">
    <source>
        <dbReference type="SAM" id="MobiDB-lite"/>
    </source>
</evidence>
<evidence type="ECO:0000313" key="4">
    <source>
        <dbReference type="EMBL" id="MBR7827463.1"/>
    </source>
</evidence>
<name>A0A941EBL6_9ACTN</name>
<dbReference type="SUPFAM" id="SSF47413">
    <property type="entry name" value="lambda repressor-like DNA-binding domains"/>
    <property type="match status" value="1"/>
</dbReference>
<sequence length="205" mass="20956">MILIRRLLGDVLRRKRQDEGRTLRQLAAAARISPGYLSEIERGQKEPSSELLAAICDALDARLSDVLREVSIELAAAELAAQLESERISAPVPPARVGSGDKTPVKSMPLAKPVARGAVRPGARPAARPVTRRTPAAVGAVNGGQNLAVGPAPAVTAAALAPSGTPGQVGGHGIGAPHLAMGSPNLLAYPVILPGAGSVPQLALR</sequence>
<gene>
    <name evidence="4" type="ORF">KDK95_14185</name>
</gene>